<evidence type="ECO:0000256" key="3">
    <source>
        <dbReference type="ARBA" id="ARBA00012663"/>
    </source>
</evidence>
<evidence type="ECO:0000256" key="4">
    <source>
        <dbReference type="ARBA" id="ARBA00022801"/>
    </source>
</evidence>
<evidence type="ECO:0000313" key="8">
    <source>
        <dbReference type="Proteomes" id="UP000494165"/>
    </source>
</evidence>
<dbReference type="AlphaFoldDB" id="A0A8S1DB30"/>
<dbReference type="Pfam" id="PF00728">
    <property type="entry name" value="Glyco_hydro_20"/>
    <property type="match status" value="1"/>
</dbReference>
<keyword evidence="4" id="KW-0378">Hydrolase</keyword>
<dbReference type="PANTHER" id="PTHR21040">
    <property type="entry name" value="BCDNA.GH04120"/>
    <property type="match status" value="1"/>
</dbReference>
<comment type="catalytic activity">
    <reaction evidence="1">
        <text>Hydrolysis of terminal non-reducing N-acetyl-D-hexosamine residues in N-acetyl-beta-D-hexosaminides.</text>
        <dbReference type="EC" id="3.2.1.52"/>
    </reaction>
</comment>
<dbReference type="Gene3D" id="3.20.20.80">
    <property type="entry name" value="Glycosidases"/>
    <property type="match status" value="1"/>
</dbReference>
<feature type="transmembrane region" description="Helical" evidence="5">
    <location>
        <begin position="12"/>
        <end position="30"/>
    </location>
</feature>
<dbReference type="GO" id="GO:0005975">
    <property type="term" value="P:carbohydrate metabolic process"/>
    <property type="evidence" value="ECO:0007669"/>
    <property type="project" value="InterPro"/>
</dbReference>
<dbReference type="EC" id="3.2.1.52" evidence="3"/>
<evidence type="ECO:0000259" key="6">
    <source>
        <dbReference type="Pfam" id="PF00728"/>
    </source>
</evidence>
<dbReference type="InterPro" id="IPR017853">
    <property type="entry name" value="GH"/>
</dbReference>
<dbReference type="SUPFAM" id="SSF51445">
    <property type="entry name" value="(Trans)glycosidases"/>
    <property type="match status" value="1"/>
</dbReference>
<evidence type="ECO:0000256" key="1">
    <source>
        <dbReference type="ARBA" id="ARBA00001231"/>
    </source>
</evidence>
<sequence length="598" mass="67810">MMLYVRSRSRKITLAMITAVVIVYLVNIASVSNEVWKNPLWFARPNPPPPNAQQQQQNRRHDNRIFVGHSGKKNISVEKIEGASKLNHNLPPEYRVVHLDLKGAPPKLSFLRVLFPLIASAGANAVLIEYEDMFPFVNALRNVSARNAYTKSDVQEINRMAAKSQLEVIPLVQTFGHLEFVLKLEEFAHFRESIDFPQEVCPNHPEVMTLIKDLVMQVRALHPESRYLHIGCDEVFHLAMCARCSAELRASQMHQKEHNVFATDPRFNIFAAHVARVARLVRDELGMIPIIWDDMLRQQGPRLIGSELTNLVEPMVWVYTDDITRLVPHYVWHSYASMFPNIWVASAFKGASGEQALVPDVERRMANTAAWLRILSGEEVTGRKVRHFRGLVLTGWSRYDHFAVLCELLPSSVPSLVLALAMANSGHAHHSDTVAQTTISLLGCGMDMRLRADGSPALISAESLVMEPQQLSLGDICAFPGANALSVMRQYATLKQQVDELFWELTEKQGWLTPYNVRHGFSSPWRVAEGLAKQPFLMSNLEALRNSSQKVLSQYLDSSSVREWVEQRIQPLFLKLNGLQRDAQSLMARTHWPRRPLD</sequence>
<dbReference type="PANTHER" id="PTHR21040:SF8">
    <property type="entry name" value="BCDNA.GH04120"/>
    <property type="match status" value="1"/>
</dbReference>
<dbReference type="Proteomes" id="UP000494165">
    <property type="component" value="Unassembled WGS sequence"/>
</dbReference>
<feature type="domain" description="Glycoside hydrolase family 20 catalytic" evidence="6">
    <location>
        <begin position="144"/>
        <end position="306"/>
    </location>
</feature>
<name>A0A8S1DB30_9INSE</name>
<evidence type="ECO:0000256" key="5">
    <source>
        <dbReference type="SAM" id="Phobius"/>
    </source>
</evidence>
<dbReference type="EMBL" id="CADEPI010000145">
    <property type="protein sequence ID" value="CAB3377435.1"/>
    <property type="molecule type" value="Genomic_DNA"/>
</dbReference>
<reference evidence="7 8" key="1">
    <citation type="submission" date="2020-04" db="EMBL/GenBank/DDBJ databases">
        <authorList>
            <person name="Alioto T."/>
            <person name="Alioto T."/>
            <person name="Gomez Garrido J."/>
        </authorList>
    </citation>
    <scope>NUCLEOTIDE SEQUENCE [LARGE SCALE GENOMIC DNA]</scope>
</reference>
<gene>
    <name evidence="7" type="ORF">CLODIP_2_CD15588</name>
</gene>
<evidence type="ECO:0000313" key="7">
    <source>
        <dbReference type="EMBL" id="CAB3377435.1"/>
    </source>
</evidence>
<evidence type="ECO:0000256" key="2">
    <source>
        <dbReference type="ARBA" id="ARBA00006285"/>
    </source>
</evidence>
<dbReference type="InterPro" id="IPR038901">
    <property type="entry name" value="HEXDC-like"/>
</dbReference>
<accession>A0A8S1DB30</accession>
<dbReference type="OrthoDB" id="10023921at2759"/>
<proteinExistence type="inferred from homology"/>
<comment type="similarity">
    <text evidence="2">Belongs to the glycosyl hydrolase 20 family.</text>
</comment>
<comment type="caution">
    <text evidence="7">The sequence shown here is derived from an EMBL/GenBank/DDBJ whole genome shotgun (WGS) entry which is preliminary data.</text>
</comment>
<keyword evidence="8" id="KW-1185">Reference proteome</keyword>
<dbReference type="CDD" id="cd06565">
    <property type="entry name" value="GH20_GcnA-like"/>
    <property type="match status" value="1"/>
</dbReference>
<dbReference type="GO" id="GO:0004563">
    <property type="term" value="F:beta-N-acetylhexosaminidase activity"/>
    <property type="evidence" value="ECO:0007669"/>
    <property type="project" value="UniProtKB-EC"/>
</dbReference>
<protein>
    <recommendedName>
        <fullName evidence="3">beta-N-acetylhexosaminidase</fullName>
        <ecNumber evidence="3">3.2.1.52</ecNumber>
    </recommendedName>
</protein>
<dbReference type="InterPro" id="IPR015883">
    <property type="entry name" value="Glyco_hydro_20_cat"/>
</dbReference>
<keyword evidence="5" id="KW-0472">Membrane</keyword>
<keyword evidence="5" id="KW-1133">Transmembrane helix</keyword>
<organism evidence="7 8">
    <name type="scientific">Cloeon dipterum</name>
    <dbReference type="NCBI Taxonomy" id="197152"/>
    <lineage>
        <taxon>Eukaryota</taxon>
        <taxon>Metazoa</taxon>
        <taxon>Ecdysozoa</taxon>
        <taxon>Arthropoda</taxon>
        <taxon>Hexapoda</taxon>
        <taxon>Insecta</taxon>
        <taxon>Pterygota</taxon>
        <taxon>Palaeoptera</taxon>
        <taxon>Ephemeroptera</taxon>
        <taxon>Pisciforma</taxon>
        <taxon>Baetidae</taxon>
        <taxon>Cloeon</taxon>
    </lineage>
</organism>
<keyword evidence="5" id="KW-0812">Transmembrane</keyword>